<evidence type="ECO:0000313" key="2">
    <source>
        <dbReference type="Proteomes" id="UP000183788"/>
    </source>
</evidence>
<evidence type="ECO:0000313" key="1">
    <source>
        <dbReference type="EMBL" id="SFW88675.1"/>
    </source>
</evidence>
<organism evidence="1 2">
    <name type="scientific">Chitinophaga sancti</name>
    <dbReference type="NCBI Taxonomy" id="1004"/>
    <lineage>
        <taxon>Bacteria</taxon>
        <taxon>Pseudomonadati</taxon>
        <taxon>Bacteroidota</taxon>
        <taxon>Chitinophagia</taxon>
        <taxon>Chitinophagales</taxon>
        <taxon>Chitinophagaceae</taxon>
        <taxon>Chitinophaga</taxon>
    </lineage>
</organism>
<name>A0A1K1SWK4_9BACT</name>
<dbReference type="EMBL" id="FPIZ01000037">
    <property type="protein sequence ID" value="SFW88675.1"/>
    <property type="molecule type" value="Genomic_DNA"/>
</dbReference>
<dbReference type="STRING" id="1004.SAMN05661012_06293"/>
<dbReference type="Proteomes" id="UP000183788">
    <property type="component" value="Unassembled WGS sequence"/>
</dbReference>
<proteinExistence type="predicted"/>
<accession>A0A1K1SWK4</accession>
<sequence>MAFGQISLSISNDTTLPFPKAYPAPGKNMLSPKMKAYFYRGAFQLKINNLLSARLKTAFSTP</sequence>
<dbReference type="AlphaFoldDB" id="A0A1K1SWK4"/>
<protein>
    <submittedName>
        <fullName evidence="1">Uncharacterized protein</fullName>
    </submittedName>
</protein>
<gene>
    <name evidence="1" type="ORF">SAMN05661012_06293</name>
</gene>
<reference evidence="1 2" key="1">
    <citation type="submission" date="2016-11" db="EMBL/GenBank/DDBJ databases">
        <authorList>
            <person name="Jaros S."/>
            <person name="Januszkiewicz K."/>
            <person name="Wedrychowicz H."/>
        </authorList>
    </citation>
    <scope>NUCLEOTIDE SEQUENCE [LARGE SCALE GENOMIC DNA]</scope>
    <source>
        <strain evidence="1 2">DSM 784</strain>
    </source>
</reference>